<name>A0ABR7SPJ9_9ACTN</name>
<reference evidence="3 4" key="1">
    <citation type="submission" date="2020-08" db="EMBL/GenBank/DDBJ databases">
        <title>Genemic of Streptomyces polyaspartic.</title>
        <authorList>
            <person name="Liu W."/>
        </authorList>
    </citation>
    <scope>NUCLEOTIDE SEQUENCE [LARGE SCALE GENOMIC DNA]</scope>
    <source>
        <strain evidence="3 4">TRM66268-LWL</strain>
    </source>
</reference>
<evidence type="ECO:0000256" key="1">
    <source>
        <dbReference type="SAM" id="Phobius"/>
    </source>
</evidence>
<keyword evidence="1" id="KW-1133">Transmembrane helix</keyword>
<dbReference type="Proteomes" id="UP000642284">
    <property type="component" value="Unassembled WGS sequence"/>
</dbReference>
<evidence type="ECO:0000313" key="3">
    <source>
        <dbReference type="EMBL" id="MBC9717304.1"/>
    </source>
</evidence>
<feature type="domain" description="DUF6234" evidence="2">
    <location>
        <begin position="9"/>
        <end position="151"/>
    </location>
</feature>
<evidence type="ECO:0000313" key="4">
    <source>
        <dbReference type="Proteomes" id="UP000642284"/>
    </source>
</evidence>
<feature type="transmembrane region" description="Helical" evidence="1">
    <location>
        <begin position="73"/>
        <end position="91"/>
    </location>
</feature>
<keyword evidence="4" id="KW-1185">Reference proteome</keyword>
<keyword evidence="1" id="KW-0472">Membrane</keyword>
<proteinExistence type="predicted"/>
<dbReference type="Pfam" id="PF19747">
    <property type="entry name" value="DUF6234"/>
    <property type="match status" value="1"/>
</dbReference>
<feature type="transmembrane region" description="Helical" evidence="1">
    <location>
        <begin position="98"/>
        <end position="119"/>
    </location>
</feature>
<evidence type="ECO:0000259" key="2">
    <source>
        <dbReference type="Pfam" id="PF19747"/>
    </source>
</evidence>
<organism evidence="3 4">
    <name type="scientific">Streptomyces polyasparticus</name>
    <dbReference type="NCBI Taxonomy" id="2767826"/>
    <lineage>
        <taxon>Bacteria</taxon>
        <taxon>Bacillati</taxon>
        <taxon>Actinomycetota</taxon>
        <taxon>Actinomycetes</taxon>
        <taxon>Kitasatosporales</taxon>
        <taxon>Streptomycetaceae</taxon>
        <taxon>Streptomyces</taxon>
    </lineage>
</organism>
<gene>
    <name evidence="3" type="ORF">H9Y04_32730</name>
</gene>
<dbReference type="RefSeq" id="WP_187817725.1">
    <property type="nucleotide sequence ID" value="NZ_JACTVJ010000018.1"/>
</dbReference>
<dbReference type="InterPro" id="IPR046201">
    <property type="entry name" value="DUF6234"/>
</dbReference>
<protein>
    <recommendedName>
        <fullName evidence="2">DUF6234 domain-containing protein</fullName>
    </recommendedName>
</protein>
<accession>A0ABR7SPJ9</accession>
<dbReference type="EMBL" id="JACTVJ010000018">
    <property type="protein sequence ID" value="MBC9717304.1"/>
    <property type="molecule type" value="Genomic_DNA"/>
</dbReference>
<sequence>MPADTDRHDGCADALIALLMVIADIVALAAAALWAALRGLGRGTEDAGGGKAVPGTAIPAAAPPVPPMDWTPVVMFGAVCLTLTVLTIVFWRGGLRITAWAQGAFALLAALAVCVSAAGEYDRAHPEPSAPTSPYIGTYGQCRSGGDSHECPGG</sequence>
<keyword evidence="1" id="KW-0812">Transmembrane</keyword>
<feature type="transmembrane region" description="Helical" evidence="1">
    <location>
        <begin position="12"/>
        <end position="37"/>
    </location>
</feature>
<comment type="caution">
    <text evidence="3">The sequence shown here is derived from an EMBL/GenBank/DDBJ whole genome shotgun (WGS) entry which is preliminary data.</text>
</comment>